<dbReference type="EMBL" id="JYNL01000060">
    <property type="protein sequence ID" value="KMO71143.1"/>
    <property type="molecule type" value="Genomic_DNA"/>
</dbReference>
<dbReference type="Proteomes" id="UP000036513">
    <property type="component" value="Unassembled WGS sequence"/>
</dbReference>
<evidence type="ECO:0008006" key="3">
    <source>
        <dbReference type="Google" id="ProtNLM"/>
    </source>
</evidence>
<name>A0A0J6VNV5_9MYCO</name>
<gene>
    <name evidence="1" type="ORF">MCHLDSM_04672</name>
</gene>
<organism evidence="1 2">
    <name type="scientific">Mycolicibacterium chlorophenolicum</name>
    <dbReference type="NCBI Taxonomy" id="37916"/>
    <lineage>
        <taxon>Bacteria</taxon>
        <taxon>Bacillati</taxon>
        <taxon>Actinomycetota</taxon>
        <taxon>Actinomycetes</taxon>
        <taxon>Mycobacteriales</taxon>
        <taxon>Mycobacteriaceae</taxon>
        <taxon>Mycolicibacterium</taxon>
    </lineage>
</organism>
<protein>
    <recommendedName>
        <fullName evidence="3">Class I SAM-dependent methyltransferase</fullName>
    </recommendedName>
</protein>
<dbReference type="InterPro" id="IPR029063">
    <property type="entry name" value="SAM-dependent_MTases_sf"/>
</dbReference>
<evidence type="ECO:0000313" key="2">
    <source>
        <dbReference type="Proteomes" id="UP000036513"/>
    </source>
</evidence>
<accession>A0A0J6VNV5</accession>
<sequence>MRRGWGDARMSGNKDVFYDQKFYEGQRANSSASAHLVIPLVKDIVDPRSVLDVGCGVGTWINAWLQAGVEDALGVDGDYVDRNLLQCPADKFVSHDLNAPLSLARRFDLVTCLEVAEHLPDYSAPTLVKSLIQHGDVVMFSAAVPNQGGTHHVNEQWPSYWVALFDTHGFNPYDLIRPRIWFNDRIEWWYRQNILIFANEDAASRLDLASSEAPIDIAHPAFVEAATRAVPLSTQVKERLREGGKRLLADTPVERPLRRLAKERRSR</sequence>
<dbReference type="CDD" id="cd02440">
    <property type="entry name" value="AdoMet_MTases"/>
    <property type="match status" value="1"/>
</dbReference>
<dbReference type="PATRIC" id="fig|37916.4.peg.4673"/>
<dbReference type="SMR" id="A0A0J6VNV5"/>
<comment type="caution">
    <text evidence="1">The sequence shown here is derived from an EMBL/GenBank/DDBJ whole genome shotgun (WGS) entry which is preliminary data.</text>
</comment>
<dbReference type="AlphaFoldDB" id="A0A0J6VNV5"/>
<proteinExistence type="predicted"/>
<dbReference type="STRING" id="37916.MCHLDSM_04672"/>
<dbReference type="SUPFAM" id="SSF53335">
    <property type="entry name" value="S-adenosyl-L-methionine-dependent methyltransferases"/>
    <property type="match status" value="1"/>
</dbReference>
<keyword evidence="2" id="KW-1185">Reference proteome</keyword>
<evidence type="ECO:0000313" key="1">
    <source>
        <dbReference type="EMBL" id="KMO71143.1"/>
    </source>
</evidence>
<reference evidence="1 2" key="1">
    <citation type="journal article" date="2015" name="Genome Biol. Evol.">
        <title>Characterization of Three Mycobacterium spp. with Potential Use in Bioremediation by Genome Sequencing and Comparative Genomics.</title>
        <authorList>
            <person name="Das S."/>
            <person name="Pettersson B.M."/>
            <person name="Behra P.R."/>
            <person name="Ramesh M."/>
            <person name="Dasgupta S."/>
            <person name="Bhattacharya A."/>
            <person name="Kirsebom L.A."/>
        </authorList>
    </citation>
    <scope>NUCLEOTIDE SEQUENCE [LARGE SCALE GENOMIC DNA]</scope>
    <source>
        <strain evidence="1 2">DSM 43826</strain>
    </source>
</reference>
<dbReference type="Gene3D" id="3.40.50.150">
    <property type="entry name" value="Vaccinia Virus protein VP39"/>
    <property type="match status" value="1"/>
</dbReference>
<dbReference type="Pfam" id="PF13489">
    <property type="entry name" value="Methyltransf_23"/>
    <property type="match status" value="1"/>
</dbReference>